<accession>F0VLJ6</accession>
<evidence type="ECO:0000313" key="9">
    <source>
        <dbReference type="EMBL" id="CBZ54124.1"/>
    </source>
</evidence>
<keyword evidence="3" id="KW-0999">Mitochondrion inner membrane</keyword>
<dbReference type="GO" id="GO:0005743">
    <property type="term" value="C:mitochondrial inner membrane"/>
    <property type="evidence" value="ECO:0007669"/>
    <property type="project" value="UniProtKB-SubCell"/>
</dbReference>
<dbReference type="eggNOG" id="KOG2580">
    <property type="taxonomic scope" value="Eukaryota"/>
</dbReference>
<evidence type="ECO:0000313" key="10">
    <source>
        <dbReference type="EMBL" id="CEL68823.1"/>
    </source>
</evidence>
<evidence type="ECO:0000256" key="2">
    <source>
        <dbReference type="ARBA" id="ARBA00009597"/>
    </source>
</evidence>
<dbReference type="SMART" id="SM00978">
    <property type="entry name" value="Tim44"/>
    <property type="match status" value="1"/>
</dbReference>
<feature type="compositionally biased region" description="Basic residues" evidence="7">
    <location>
        <begin position="191"/>
        <end position="201"/>
    </location>
</feature>
<name>F0VLJ6_NEOCL</name>
<reference evidence="9" key="2">
    <citation type="submission" date="2011-03" db="EMBL/GenBank/DDBJ databases">
        <title>Comparative genomics and transcriptomics of Neospora caninum and Toxoplasma gondii.</title>
        <authorList>
            <person name="Reid A.J."/>
            <person name="Sohal A."/>
            <person name="Harris D."/>
            <person name="Quail M."/>
            <person name="Sanders M."/>
            <person name="Berriman M."/>
            <person name="Wastling J.M."/>
            <person name="Pain A."/>
        </authorList>
    </citation>
    <scope>NUCLEOTIDE SEQUENCE</scope>
    <source>
        <strain evidence="9">Liverpool</strain>
    </source>
</reference>
<dbReference type="GO" id="GO:0051087">
    <property type="term" value="F:protein-folding chaperone binding"/>
    <property type="evidence" value="ECO:0007669"/>
    <property type="project" value="TreeGrafter"/>
</dbReference>
<feature type="region of interest" description="Disordered" evidence="7">
    <location>
        <begin position="168"/>
        <end position="208"/>
    </location>
</feature>
<comment type="subcellular location">
    <subcellularLocation>
        <location evidence="1">Mitochondrion inner membrane</location>
    </subcellularLocation>
</comment>
<dbReference type="InParanoid" id="F0VLJ6"/>
<dbReference type="EMBL" id="FR823391">
    <property type="protein sequence ID" value="CBZ54124.1"/>
    <property type="molecule type" value="Genomic_DNA"/>
</dbReference>
<feature type="compositionally biased region" description="Basic and acidic residues" evidence="7">
    <location>
        <begin position="397"/>
        <end position="412"/>
    </location>
</feature>
<sequence length="624" mass="67172">MMVTRSWTAASVAARSRRLRLPGKSGRPASPADLLSPSALSGYSPPSPSPSGVLASPSPAAPSLSTLSLSRRLASSPSSPLVSASAASVSSVTFSRSLFHSLASRRTSPAFVNSLALSTRCLTCSADSRPAFGPASSAGLSPLSRLPASPSSASPLLRFSRAHFSSASNETSGRASSSGSSYRSAHQSSSRAHRSSQHRRTSASGSSSSFIKSVLAQVKEDMEKNQDLKKAMEDLKASSLSQKSEKLSSRMQEAAAAATSIASQVASQTQSLLGGAADQANRVHQLLKEKAFTPVQQATEKNETLKGVASMMGRAGRGLKHAFSKVANATEIFRDDVDDAEKKAAKWRQDMAVKRYKEQEERRREQENAQRQTAENAGAGGEDAGQGGAGTAGADGRPGEERPTPEEQREDALVLSQRTTWDRFSSRFKEMSFLQNFFENPLVAQLFGETEIAASIREMKILDPKFKLGDLHNMMERVVAGHIVQAFLLGDEGTLAVHCAEGAFAALRASIIERRAQKVRLDSEILQLGNVELVGARRSITPPICATANFSADECPWFVYTFTCQQVNCLRSEVDGRVVEGREDDIRRVVYSVAVSKHPHPETEGLLYPWMIREIAIIGSEAVW</sequence>
<feature type="region of interest" description="Disordered" evidence="7">
    <location>
        <begin position="1"/>
        <end position="57"/>
    </location>
</feature>
<dbReference type="PANTHER" id="PTHR10721">
    <property type="entry name" value="MITOCHONDRIAL IMPORT INNER MEMBRANE TRANSLOCASE SUBUNIT TIM44"/>
    <property type="match status" value="1"/>
</dbReference>
<dbReference type="VEuPathDB" id="ToxoDB:NCLIV_045570"/>
<feature type="compositionally biased region" description="Basic and acidic residues" evidence="7">
    <location>
        <begin position="356"/>
        <end position="368"/>
    </location>
</feature>
<reference evidence="11" key="3">
    <citation type="journal article" date="2012" name="PLoS Pathog.">
        <title>Comparative genomics of the apicomplexan parasites Toxoplasma gondii and Neospora caninum: Coccidia differing in host range and transmission strategy.</title>
        <authorList>
            <person name="Reid A.J."/>
            <person name="Vermont S.J."/>
            <person name="Cotton J.A."/>
            <person name="Harris D."/>
            <person name="Hill-Cawthorne G.A."/>
            <person name="Konen-Waisman S."/>
            <person name="Latham S.M."/>
            <person name="Mourier T."/>
            <person name="Norton R."/>
            <person name="Quail M.A."/>
            <person name="Sanders M."/>
            <person name="Shanmugam D."/>
            <person name="Sohal A."/>
            <person name="Wasmuth J.D."/>
            <person name="Brunk B."/>
            <person name="Grigg M.E."/>
            <person name="Howard J.C."/>
            <person name="Parkinson J."/>
            <person name="Roos D.S."/>
            <person name="Trees A.J."/>
            <person name="Berriman M."/>
            <person name="Pain A."/>
            <person name="Wastling J.M."/>
        </authorList>
    </citation>
    <scope>NUCLEOTIDE SEQUENCE [LARGE SCALE GENOMIC DNA]</scope>
    <source>
        <strain evidence="11">Liverpool</strain>
    </source>
</reference>
<dbReference type="FunCoup" id="F0VLJ6">
    <property type="interactions" value="161"/>
</dbReference>
<dbReference type="EMBL" id="LN714485">
    <property type="protein sequence ID" value="CEL68823.1"/>
    <property type="molecule type" value="Genomic_DNA"/>
</dbReference>
<evidence type="ECO:0000256" key="1">
    <source>
        <dbReference type="ARBA" id="ARBA00004273"/>
    </source>
</evidence>
<dbReference type="OrthoDB" id="10265990at2759"/>
<gene>
    <name evidence="10" type="ORF">BN1204_045570</name>
    <name evidence="9" type="ORF">NCLIV_045570</name>
</gene>
<dbReference type="Gene3D" id="3.10.450.240">
    <property type="match status" value="1"/>
</dbReference>
<evidence type="ECO:0000259" key="8">
    <source>
        <dbReference type="SMART" id="SM00978"/>
    </source>
</evidence>
<dbReference type="GeneID" id="13442005"/>
<dbReference type="PANTHER" id="PTHR10721:SF1">
    <property type="entry name" value="MITOCHONDRIAL IMPORT INNER MEMBRANE TRANSLOCASE SUBUNIT TIM44"/>
    <property type="match status" value="1"/>
</dbReference>
<feature type="domain" description="Tim44-like" evidence="8">
    <location>
        <begin position="452"/>
        <end position="617"/>
    </location>
</feature>
<dbReference type="Pfam" id="PF04280">
    <property type="entry name" value="Tim44"/>
    <property type="match status" value="1"/>
</dbReference>
<dbReference type="GO" id="GO:0030150">
    <property type="term" value="P:protein import into mitochondrial matrix"/>
    <property type="evidence" value="ECO:0007669"/>
    <property type="project" value="TreeGrafter"/>
</dbReference>
<comment type="similarity">
    <text evidence="2">Belongs to the Tim44 family.</text>
</comment>
<dbReference type="OMA" id="NFQMEPF"/>
<keyword evidence="6" id="KW-0472">Membrane</keyword>
<dbReference type="RefSeq" id="XP_003884155.1">
    <property type="nucleotide sequence ID" value="XM_003884106.1"/>
</dbReference>
<organism evidence="9 11">
    <name type="scientific">Neospora caninum (strain Liverpool)</name>
    <dbReference type="NCBI Taxonomy" id="572307"/>
    <lineage>
        <taxon>Eukaryota</taxon>
        <taxon>Sar</taxon>
        <taxon>Alveolata</taxon>
        <taxon>Apicomplexa</taxon>
        <taxon>Conoidasida</taxon>
        <taxon>Coccidia</taxon>
        <taxon>Eucoccidiorida</taxon>
        <taxon>Eimeriorina</taxon>
        <taxon>Sarcocystidae</taxon>
        <taxon>Neospora</taxon>
    </lineage>
</organism>
<evidence type="ECO:0000256" key="3">
    <source>
        <dbReference type="ARBA" id="ARBA00022792"/>
    </source>
</evidence>
<feature type="region of interest" description="Disordered" evidence="7">
    <location>
        <begin position="356"/>
        <end position="415"/>
    </location>
</feature>
<feature type="compositionally biased region" description="Gly residues" evidence="7">
    <location>
        <begin position="378"/>
        <end position="393"/>
    </location>
</feature>
<reference evidence="10" key="4">
    <citation type="journal article" date="2015" name="PLoS ONE">
        <title>Comprehensive Evaluation of Toxoplasma gondii VEG and Neospora caninum LIV Genomes with Tachyzoite Stage Transcriptome and Proteome Defines Novel Transcript Features.</title>
        <authorList>
            <person name="Ramaprasad A."/>
            <person name="Mourier T."/>
            <person name="Naeem R."/>
            <person name="Malas T.B."/>
            <person name="Moussa E."/>
            <person name="Panigrahi A."/>
            <person name="Vermont S.J."/>
            <person name="Otto T.D."/>
            <person name="Wastling J."/>
            <person name="Pain A."/>
        </authorList>
    </citation>
    <scope>NUCLEOTIDE SEQUENCE</scope>
    <source>
        <strain evidence="10">Liverpool</strain>
    </source>
</reference>
<evidence type="ECO:0000256" key="5">
    <source>
        <dbReference type="ARBA" id="ARBA00023128"/>
    </source>
</evidence>
<reference evidence="9" key="1">
    <citation type="submission" date="2011-02" db="EMBL/GenBank/DDBJ databases">
        <authorList>
            <person name="Aslett M."/>
        </authorList>
    </citation>
    <scope>NUCLEOTIDE SEQUENCE</scope>
    <source>
        <strain evidence="9">Liverpool</strain>
    </source>
</reference>
<feature type="compositionally biased region" description="Low complexity" evidence="7">
    <location>
        <begin position="168"/>
        <end position="190"/>
    </location>
</feature>
<evidence type="ECO:0000256" key="6">
    <source>
        <dbReference type="ARBA" id="ARBA00023136"/>
    </source>
</evidence>
<dbReference type="SUPFAM" id="SSF54427">
    <property type="entry name" value="NTF2-like"/>
    <property type="match status" value="1"/>
</dbReference>
<feature type="compositionally biased region" description="Low complexity" evidence="7">
    <location>
        <begin position="1"/>
        <end position="14"/>
    </location>
</feature>
<keyword evidence="5" id="KW-0496">Mitochondrion</keyword>
<proteinExistence type="inferred from homology"/>
<dbReference type="InterPro" id="IPR039544">
    <property type="entry name" value="Tim44-like"/>
</dbReference>
<keyword evidence="11" id="KW-1185">Reference proteome</keyword>
<feature type="compositionally biased region" description="Low complexity" evidence="7">
    <location>
        <begin position="28"/>
        <end position="57"/>
    </location>
</feature>
<evidence type="ECO:0000256" key="7">
    <source>
        <dbReference type="SAM" id="MobiDB-lite"/>
    </source>
</evidence>
<evidence type="ECO:0000313" key="11">
    <source>
        <dbReference type="Proteomes" id="UP000007494"/>
    </source>
</evidence>
<evidence type="ECO:0000256" key="4">
    <source>
        <dbReference type="ARBA" id="ARBA00022946"/>
    </source>
</evidence>
<dbReference type="Proteomes" id="UP000007494">
    <property type="component" value="Chromosome X"/>
</dbReference>
<dbReference type="InterPro" id="IPR032710">
    <property type="entry name" value="NTF2-like_dom_sf"/>
</dbReference>
<protein>
    <submittedName>
        <fullName evidence="10">Mitochondrial import inner membrane translocase TI M44, putative</fullName>
    </submittedName>
</protein>
<keyword evidence="4" id="KW-0809">Transit peptide</keyword>
<dbReference type="AlphaFoldDB" id="F0VLJ6"/>
<dbReference type="InterPro" id="IPR007379">
    <property type="entry name" value="Tim44-like_dom"/>
</dbReference>